<accession>A0A034WEU0</accession>
<organism evidence="8">
    <name type="scientific">Bactrocera dorsalis</name>
    <name type="common">Oriental fruit fly</name>
    <name type="synonym">Dacus dorsalis</name>
    <dbReference type="NCBI Taxonomy" id="27457"/>
    <lineage>
        <taxon>Eukaryota</taxon>
        <taxon>Metazoa</taxon>
        <taxon>Ecdysozoa</taxon>
        <taxon>Arthropoda</taxon>
        <taxon>Hexapoda</taxon>
        <taxon>Insecta</taxon>
        <taxon>Pterygota</taxon>
        <taxon>Neoptera</taxon>
        <taxon>Endopterygota</taxon>
        <taxon>Diptera</taxon>
        <taxon>Brachycera</taxon>
        <taxon>Muscomorpha</taxon>
        <taxon>Tephritoidea</taxon>
        <taxon>Tephritidae</taxon>
        <taxon>Bactrocera</taxon>
        <taxon>Bactrocera</taxon>
    </lineage>
</organism>
<evidence type="ECO:0000256" key="2">
    <source>
        <dbReference type="ARBA" id="ARBA00022723"/>
    </source>
</evidence>
<dbReference type="InterPro" id="IPR036423">
    <property type="entry name" value="SOD-like_Cu/Zn_dom_sf"/>
</dbReference>
<dbReference type="FunFam" id="2.60.40.200:FF:000010">
    <property type="entry name" value="Copper-zinc superoxide dismutase 1"/>
    <property type="match status" value="1"/>
</dbReference>
<dbReference type="AlphaFoldDB" id="A0A034WEU0"/>
<evidence type="ECO:0000256" key="1">
    <source>
        <dbReference type="ARBA" id="ARBA00012682"/>
    </source>
</evidence>
<feature type="non-terminal residue" evidence="8">
    <location>
        <position position="1"/>
    </location>
</feature>
<evidence type="ECO:0000256" key="5">
    <source>
        <dbReference type="ARBA" id="ARBA00023002"/>
    </source>
</evidence>
<dbReference type="EC" id="1.15.1.1" evidence="1"/>
<keyword evidence="4" id="KW-0049">Antioxidant</keyword>
<comment type="catalytic activity">
    <reaction evidence="6">
        <text>2 superoxide + 2 H(+) = H2O2 + O2</text>
        <dbReference type="Rhea" id="RHEA:20696"/>
        <dbReference type="ChEBI" id="CHEBI:15378"/>
        <dbReference type="ChEBI" id="CHEBI:15379"/>
        <dbReference type="ChEBI" id="CHEBI:16240"/>
        <dbReference type="ChEBI" id="CHEBI:18421"/>
        <dbReference type="EC" id="1.15.1.1"/>
    </reaction>
</comment>
<evidence type="ECO:0000259" key="7">
    <source>
        <dbReference type="Pfam" id="PF00080"/>
    </source>
</evidence>
<keyword evidence="5" id="KW-0560">Oxidoreductase</keyword>
<reference evidence="8" key="1">
    <citation type="journal article" date="2014" name="BMC Genomics">
        <title>Characterizing the developmental transcriptome of the oriental fruit fly, Bactrocera dorsalis (Diptera: Tephritidae) through comparative genomic analysis with Drosophila melanogaster utilizing modENCODE datasets.</title>
        <authorList>
            <person name="Geib S.M."/>
            <person name="Calla B."/>
            <person name="Hall B."/>
            <person name="Hou S."/>
            <person name="Manoukis N.C."/>
        </authorList>
    </citation>
    <scope>NUCLEOTIDE SEQUENCE</scope>
    <source>
        <strain evidence="8">Punador</strain>
    </source>
</reference>
<evidence type="ECO:0000313" key="8">
    <source>
        <dbReference type="EMBL" id="JAC54096.1"/>
    </source>
</evidence>
<gene>
    <name evidence="8" type="primary">SODC</name>
</gene>
<dbReference type="Gene3D" id="2.60.40.200">
    <property type="entry name" value="Superoxide dismutase, copper/zinc binding domain"/>
    <property type="match status" value="1"/>
</dbReference>
<dbReference type="InterPro" id="IPR024134">
    <property type="entry name" value="SOD_Cu/Zn_/chaperone"/>
</dbReference>
<proteinExistence type="predicted"/>
<feature type="domain" description="Superoxide dismutase copper/zinc binding" evidence="7">
    <location>
        <begin position="128"/>
        <end position="262"/>
    </location>
</feature>
<dbReference type="OrthoDB" id="2015551at2759"/>
<dbReference type="SUPFAM" id="SSF49329">
    <property type="entry name" value="Cu,Zn superoxide dismutase-like"/>
    <property type="match status" value="1"/>
</dbReference>
<protein>
    <recommendedName>
        <fullName evidence="1">superoxide dismutase</fullName>
        <ecNumber evidence="1">1.15.1.1</ecNumber>
    </recommendedName>
</protein>
<evidence type="ECO:0000256" key="3">
    <source>
        <dbReference type="ARBA" id="ARBA00022833"/>
    </source>
</evidence>
<dbReference type="InterPro" id="IPR001424">
    <property type="entry name" value="SOD_Cu_Zn_dom"/>
</dbReference>
<dbReference type="EMBL" id="GAKP01004856">
    <property type="protein sequence ID" value="JAC54096.1"/>
    <property type="molecule type" value="Transcribed_RNA"/>
</dbReference>
<dbReference type="GO" id="GO:0005507">
    <property type="term" value="F:copper ion binding"/>
    <property type="evidence" value="ECO:0007669"/>
    <property type="project" value="InterPro"/>
</dbReference>
<dbReference type="PANTHER" id="PTHR10003">
    <property type="entry name" value="SUPEROXIDE DISMUTASE CU-ZN -RELATED"/>
    <property type="match status" value="1"/>
</dbReference>
<dbReference type="GO" id="GO:0004784">
    <property type="term" value="F:superoxide dismutase activity"/>
    <property type="evidence" value="ECO:0007669"/>
    <property type="project" value="UniProtKB-EC"/>
</dbReference>
<keyword evidence="3" id="KW-0862">Zinc</keyword>
<name>A0A034WEU0_BACDO</name>
<keyword evidence="2" id="KW-0479">Metal-binding</keyword>
<evidence type="ECO:0000256" key="6">
    <source>
        <dbReference type="ARBA" id="ARBA00049204"/>
    </source>
</evidence>
<sequence length="274" mass="29863">FDTLVVDTLKIEKLYFGVHNNICVMKYTIFLLLQAFLVYPAFIRNNVVACSQTIDDRPLAKVNDPPSKKQPSDVVKVVSGTNVKRLERMTVPLSGQFTQYPIYFGYNYAVPRWQAFASIVGEGESAINGIVTFQLLPYNGDIRVTINITGLPTGKHAIHIHTYGDLRDGCKSTGGQFPNNFIGNVDTKEDGSISSAFRSSYLNLFGFNGIVGRSIVIHEKPIDVNIALNAEVFSSSLQSMSDALAYQNEENSVGPAIACGIISITSTPPATVSA</sequence>
<evidence type="ECO:0000256" key="4">
    <source>
        <dbReference type="ARBA" id="ARBA00022862"/>
    </source>
</evidence>
<dbReference type="Pfam" id="PF00080">
    <property type="entry name" value="Sod_Cu"/>
    <property type="match status" value="1"/>
</dbReference>